<protein>
    <submittedName>
        <fullName evidence="1">Uncharacterized protein</fullName>
    </submittedName>
</protein>
<dbReference type="Proteomes" id="UP000283634">
    <property type="component" value="Unassembled WGS sequence"/>
</dbReference>
<sequence length="239" mass="25867">MSATLSVIEFVCNLRWVLSYAVQRLDPVLEAHYANVLERARQAERDVSRSYAPVKSLAEVSSDALALAQEGIVYLLVAEGVLGHCPPTMHSFLLRATTSPDSGVMSTSTDGSDDSSLFQLQGARNVCQAHFLCIRWLIAEGLLTEEELLDSLGGKADASAHGEQSLFDLHLSIAKGLSTGCSFALQAHVLLTRSLILHYCCSLLSVNDIVAHVRFLDPTCRGTLESIEDTTFVLDLSSA</sequence>
<comment type="caution">
    <text evidence="1">The sequence shown here is derived from an EMBL/GenBank/DDBJ whole genome shotgun (WGS) entry which is preliminary data.</text>
</comment>
<dbReference type="AlphaFoldDB" id="A0A3R7NWG8"/>
<proteinExistence type="predicted"/>
<organism evidence="1 2">
    <name type="scientific">Trypanosoma rangeli</name>
    <dbReference type="NCBI Taxonomy" id="5698"/>
    <lineage>
        <taxon>Eukaryota</taxon>
        <taxon>Discoba</taxon>
        <taxon>Euglenozoa</taxon>
        <taxon>Kinetoplastea</taxon>
        <taxon>Metakinetoplastina</taxon>
        <taxon>Trypanosomatida</taxon>
        <taxon>Trypanosomatidae</taxon>
        <taxon>Trypanosoma</taxon>
        <taxon>Herpetosoma</taxon>
    </lineage>
</organism>
<keyword evidence="2" id="KW-1185">Reference proteome</keyword>
<dbReference type="EMBL" id="MKGL01000001">
    <property type="protein sequence ID" value="RNF12898.1"/>
    <property type="molecule type" value="Genomic_DNA"/>
</dbReference>
<dbReference type="GeneID" id="40323989"/>
<accession>A0A3R7NWG8</accession>
<reference evidence="1 2" key="1">
    <citation type="journal article" date="2018" name="BMC Genomics">
        <title>Genomic comparison of Trypanosoma conorhini and Trypanosoma rangeli to Trypanosoma cruzi strains of high and low virulence.</title>
        <authorList>
            <person name="Bradwell K.R."/>
            <person name="Koparde V.N."/>
            <person name="Matveyev A.V."/>
            <person name="Serrano M.G."/>
            <person name="Alves J.M."/>
            <person name="Parikh H."/>
            <person name="Huang B."/>
            <person name="Lee V."/>
            <person name="Espinosa-Alvarez O."/>
            <person name="Ortiz P.A."/>
            <person name="Costa-Martins A.G."/>
            <person name="Teixeira M.M."/>
            <person name="Buck G.A."/>
        </authorList>
    </citation>
    <scope>NUCLEOTIDE SEQUENCE [LARGE SCALE GENOMIC DNA]</scope>
    <source>
        <strain evidence="1 2">AM80</strain>
    </source>
</reference>
<dbReference type="OrthoDB" id="251795at2759"/>
<evidence type="ECO:0000313" key="1">
    <source>
        <dbReference type="EMBL" id="RNF12898.1"/>
    </source>
</evidence>
<evidence type="ECO:0000313" key="2">
    <source>
        <dbReference type="Proteomes" id="UP000283634"/>
    </source>
</evidence>
<dbReference type="RefSeq" id="XP_029243041.1">
    <property type="nucleotide sequence ID" value="XM_029377151.1"/>
</dbReference>
<name>A0A3R7NWG8_TRYRA</name>
<gene>
    <name evidence="1" type="ORF">TraAM80_00056</name>
</gene>